<evidence type="ECO:0000313" key="2">
    <source>
        <dbReference type="Proteomes" id="UP000826212"/>
    </source>
</evidence>
<evidence type="ECO:0000313" key="1">
    <source>
        <dbReference type="EMBL" id="QZE14906.1"/>
    </source>
</evidence>
<proteinExistence type="predicted"/>
<reference evidence="1" key="1">
    <citation type="submission" date="2021-08" db="EMBL/GenBank/DDBJ databases">
        <title>Novel anaerobic bacterium isolated from sea squirt in East Sea, Republic of Korea.</title>
        <authorList>
            <person name="Nguyen T.H."/>
            <person name="Li Z."/>
            <person name="Lee Y.-J."/>
            <person name="Ko J."/>
            <person name="Kim S.-G."/>
        </authorList>
    </citation>
    <scope>NUCLEOTIDE SEQUENCE</scope>
    <source>
        <strain evidence="1">KCTC 25031</strain>
    </source>
</reference>
<keyword evidence="1" id="KW-0808">Transferase</keyword>
<organism evidence="1 2">
    <name type="scientific">Halosquirtibacter laminarini</name>
    <dbReference type="NCBI Taxonomy" id="3374600"/>
    <lineage>
        <taxon>Bacteria</taxon>
        <taxon>Pseudomonadati</taxon>
        <taxon>Bacteroidota</taxon>
        <taxon>Bacteroidia</taxon>
        <taxon>Marinilabiliales</taxon>
        <taxon>Prolixibacteraceae</taxon>
        <taxon>Halosquirtibacter</taxon>
    </lineage>
</organism>
<name>A0AC61NGX9_9BACT</name>
<dbReference type="Proteomes" id="UP000826212">
    <property type="component" value="Chromosome"/>
</dbReference>
<keyword evidence="2" id="KW-1185">Reference proteome</keyword>
<dbReference type="EMBL" id="CP081303">
    <property type="protein sequence ID" value="QZE14906.1"/>
    <property type="molecule type" value="Genomic_DNA"/>
</dbReference>
<protein>
    <submittedName>
        <fullName evidence="1">Polyamine aminopropyltransferase</fullName>
        <ecNumber evidence="1">2.5.1.16</ecNumber>
    </submittedName>
</protein>
<accession>A0AC61NGX9</accession>
<gene>
    <name evidence="1" type="ORF">K4L44_03450</name>
</gene>
<dbReference type="EC" id="2.5.1.16" evidence="1"/>
<sequence length="516" mass="58993">MKQWNKSTGLKVAVFATGLSGIVAEYILSTLATYFLGNSVFQWTMIVSIMMFSMGIGSRMSKMIRKSLLQNFLFIEFALSLAVSFSSMLVYTVASFSESVGVLIYFMCILVGFLIGMEIPLVIRINDTYESLKTNVSSVMEKDYYGSLAGGVFFAFIGLPILGLTYTPFVLGMVNFFVAILVFFMIRKECSHIERTRIGYSGVAIAMILIAGILFAKPIMLFGEQRRYKDKIVFEQQSKYQKIVITQWKKDFWLFINGNEQLSTLDEAMYHEVLVHPAMKLAQNPQDILIMGGGDGCALREVWKYHSVQHVDMVDLDPAMTNLGKEHPIMVKMNEGSMKDPRLSIHNEDGYTFLSENNKSYYDVILIDLPDPKTVELGRLYTYEFYKMCLRHLRKHGTIITQAGSPYYTTQAFWCINKTFKAVGLETLPLHNHLITLGEWGWILGMRKEATSTIKERAESISFNDIETQWMDKEAMKHISSFGKIFFTKDTSSIKINKIDDPNLYQLYLKGNWDLY</sequence>